<protein>
    <recommendedName>
        <fullName evidence="2">ATPase AAA-type core domain-containing protein</fullName>
    </recommendedName>
</protein>
<dbReference type="SUPFAM" id="SSF52540">
    <property type="entry name" value="P-loop containing nucleoside triphosphate hydrolases"/>
    <property type="match status" value="1"/>
</dbReference>
<proteinExistence type="predicted"/>
<dbReference type="InterPro" id="IPR027417">
    <property type="entry name" value="P-loop_NTPase"/>
</dbReference>
<evidence type="ECO:0008006" key="2">
    <source>
        <dbReference type="Google" id="ProtNLM"/>
    </source>
</evidence>
<evidence type="ECO:0000313" key="1">
    <source>
        <dbReference type="EMBL" id="QHT91343.1"/>
    </source>
</evidence>
<sequence length="216" mass="25135">MNNQIQQRKNSFLINGDAGTGKSHFIRNEAKINKAKLFRWNVRIDRSLREGREILHQQVRSKEKLYVWIEGADDLTQEAQAFLRRILETASSNVVSMLEVRETWRLSQPIISRCVPICISKTTSYRSERGYQLAKNLKIYNELPSVNVKLLVLKDIIDLRKKAYDPIKLMYQLIEEYTLKDKNVLIMFKNIGAGYSAWIQLANFIALTSKTKDNLI</sequence>
<organism evidence="1">
    <name type="scientific">viral metagenome</name>
    <dbReference type="NCBI Taxonomy" id="1070528"/>
    <lineage>
        <taxon>unclassified sequences</taxon>
        <taxon>metagenomes</taxon>
        <taxon>organismal metagenomes</taxon>
    </lineage>
</organism>
<accession>A0A6C0III2</accession>
<name>A0A6C0III2_9ZZZZ</name>
<reference evidence="1" key="1">
    <citation type="journal article" date="2020" name="Nature">
        <title>Giant virus diversity and host interactions through global metagenomics.</title>
        <authorList>
            <person name="Schulz F."/>
            <person name="Roux S."/>
            <person name="Paez-Espino D."/>
            <person name="Jungbluth S."/>
            <person name="Walsh D.A."/>
            <person name="Denef V.J."/>
            <person name="McMahon K.D."/>
            <person name="Konstantinidis K.T."/>
            <person name="Eloe-Fadrosh E.A."/>
            <person name="Kyrpides N.C."/>
            <person name="Woyke T."/>
        </authorList>
    </citation>
    <scope>NUCLEOTIDE SEQUENCE</scope>
    <source>
        <strain evidence="1">GVMAG-M-3300023184-77</strain>
    </source>
</reference>
<dbReference type="EMBL" id="MN740165">
    <property type="protein sequence ID" value="QHT91343.1"/>
    <property type="molecule type" value="Genomic_DNA"/>
</dbReference>
<dbReference type="AlphaFoldDB" id="A0A6C0III2"/>
<dbReference type="Gene3D" id="3.40.50.300">
    <property type="entry name" value="P-loop containing nucleotide triphosphate hydrolases"/>
    <property type="match status" value="1"/>
</dbReference>